<dbReference type="InterPro" id="IPR000462">
    <property type="entry name" value="CDP-OH_P_trans"/>
</dbReference>
<dbReference type="Gene3D" id="1.20.120.1760">
    <property type="match status" value="1"/>
</dbReference>
<comment type="caution">
    <text evidence="7">The sequence shown here is derived from an EMBL/GenBank/DDBJ whole genome shotgun (WGS) entry which is preliminary data.</text>
</comment>
<dbReference type="PIRSF" id="PIRSF015665">
    <property type="entry name" value="CHOPT"/>
    <property type="match status" value="1"/>
</dbReference>
<keyword evidence="8" id="KW-1185">Reference proteome</keyword>
<evidence type="ECO:0000256" key="4">
    <source>
        <dbReference type="ARBA" id="ARBA00023136"/>
    </source>
</evidence>
<comment type="similarity">
    <text evidence="2 5">Belongs to the CDP-alcohol phosphatidyltransferase class-I family.</text>
</comment>
<organism evidence="7 8">
    <name type="scientific">Intoshia linei</name>
    <dbReference type="NCBI Taxonomy" id="1819745"/>
    <lineage>
        <taxon>Eukaryota</taxon>
        <taxon>Metazoa</taxon>
        <taxon>Spiralia</taxon>
        <taxon>Lophotrochozoa</taxon>
        <taxon>Mesozoa</taxon>
        <taxon>Orthonectida</taxon>
        <taxon>Rhopaluridae</taxon>
        <taxon>Intoshia</taxon>
    </lineage>
</organism>
<evidence type="ECO:0008006" key="9">
    <source>
        <dbReference type="Google" id="ProtNLM"/>
    </source>
</evidence>
<dbReference type="EMBL" id="LWCA01000352">
    <property type="protein sequence ID" value="OAF68999.1"/>
    <property type="molecule type" value="Genomic_DNA"/>
</dbReference>
<protein>
    <recommendedName>
        <fullName evidence="9">Cholinephosphotransferase 1</fullName>
    </recommendedName>
</protein>
<feature type="transmembrane region" description="Helical" evidence="6">
    <location>
        <begin position="140"/>
        <end position="158"/>
    </location>
</feature>
<evidence type="ECO:0000256" key="5">
    <source>
        <dbReference type="RuleBase" id="RU003750"/>
    </source>
</evidence>
<accession>A0A177B3Z1</accession>
<gene>
    <name evidence="7" type="ORF">A3Q56_03256</name>
</gene>
<proteinExistence type="inferred from homology"/>
<dbReference type="AlphaFoldDB" id="A0A177B3Z1"/>
<dbReference type="InterPro" id="IPR048254">
    <property type="entry name" value="CDP_ALCOHOL_P_TRANSF_CS"/>
</dbReference>
<sequence length="410" mass="46863">MNVLNEKQLEVIKHHKYSCDNLSVLDVYMQPFWIWLVKHVPANIAPNTITIVGLIVNVVTATILLSVNLNSTDSAPRWCHFLCALGLFFYQSLDAIDGKHARKIGMSSALGEIFDHGCDAISTIFISISIMTSLRLGMYPYLYLMMVFTAQSIFYIVHWRGYLTGRILFSKFSVTESQFLVMFGFMIATVFGDDIFLMDIFGFKLNYIFCIMTIAIEIYVIKDDICMIFFKGGIGKNGSSIANTSVLSPLVPATILFVSMCMINWKSQFSLYSNQPVLFTLIFGTSFIKISTNLIICNISRFKVNFLDTSFLGPGFIIINQYFNSPIPESYVICITLTYVWLDLLYYDYALITEISQHLNIPVFTVPPKIKSNVKMNKSSQKFHQLPEFNSKNDNEKRNDTHRFNLQYNL</sequence>
<keyword evidence="6" id="KW-1133">Transmembrane helix</keyword>
<dbReference type="PROSITE" id="PS00379">
    <property type="entry name" value="CDP_ALCOHOL_P_TRANSF"/>
    <property type="match status" value="1"/>
</dbReference>
<reference evidence="7 8" key="1">
    <citation type="submission" date="2016-04" db="EMBL/GenBank/DDBJ databases">
        <title>The genome of Intoshia linei affirms orthonectids as highly simplified spiralians.</title>
        <authorList>
            <person name="Mikhailov K.V."/>
            <person name="Slusarev G.S."/>
            <person name="Nikitin M.A."/>
            <person name="Logacheva M.D."/>
            <person name="Penin A."/>
            <person name="Aleoshin V."/>
            <person name="Panchin Y.V."/>
        </authorList>
    </citation>
    <scope>NUCLEOTIDE SEQUENCE [LARGE SCALE GENOMIC DNA]</scope>
    <source>
        <strain evidence="7">Intl2013</strain>
        <tissue evidence="7">Whole animal</tissue>
    </source>
</reference>
<keyword evidence="6" id="KW-0812">Transmembrane</keyword>
<evidence type="ECO:0000256" key="3">
    <source>
        <dbReference type="ARBA" id="ARBA00022679"/>
    </source>
</evidence>
<feature type="transmembrane region" description="Helical" evidence="6">
    <location>
        <begin position="75"/>
        <end position="93"/>
    </location>
</feature>
<dbReference type="PANTHER" id="PTHR10414">
    <property type="entry name" value="ETHANOLAMINEPHOSPHOTRANSFERASE"/>
    <property type="match status" value="1"/>
</dbReference>
<keyword evidence="4 6" id="KW-0472">Membrane</keyword>
<dbReference type="Proteomes" id="UP000078046">
    <property type="component" value="Unassembled WGS sequence"/>
</dbReference>
<dbReference type="GO" id="GO:0004142">
    <property type="term" value="F:diacylglycerol cholinephosphotransferase activity"/>
    <property type="evidence" value="ECO:0007669"/>
    <property type="project" value="TreeGrafter"/>
</dbReference>
<feature type="transmembrane region" description="Helical" evidence="6">
    <location>
        <begin position="48"/>
        <end position="69"/>
    </location>
</feature>
<dbReference type="InterPro" id="IPR043130">
    <property type="entry name" value="CDP-OH_PTrfase_TM_dom"/>
</dbReference>
<evidence type="ECO:0000256" key="6">
    <source>
        <dbReference type="SAM" id="Phobius"/>
    </source>
</evidence>
<feature type="transmembrane region" description="Helical" evidence="6">
    <location>
        <begin position="204"/>
        <end position="221"/>
    </location>
</feature>
<dbReference type="GO" id="GO:0004307">
    <property type="term" value="F:ethanolaminephosphotransferase activity"/>
    <property type="evidence" value="ECO:0007669"/>
    <property type="project" value="TreeGrafter"/>
</dbReference>
<dbReference type="GO" id="GO:0005794">
    <property type="term" value="C:Golgi apparatus"/>
    <property type="evidence" value="ECO:0007669"/>
    <property type="project" value="TreeGrafter"/>
</dbReference>
<dbReference type="InterPro" id="IPR014472">
    <property type="entry name" value="CHOPT"/>
</dbReference>
<name>A0A177B3Z1_9BILA</name>
<evidence type="ECO:0000313" key="7">
    <source>
        <dbReference type="EMBL" id="OAF68999.1"/>
    </source>
</evidence>
<feature type="transmembrane region" description="Helical" evidence="6">
    <location>
        <begin position="241"/>
        <end position="265"/>
    </location>
</feature>
<evidence type="ECO:0000313" key="8">
    <source>
        <dbReference type="Proteomes" id="UP000078046"/>
    </source>
</evidence>
<evidence type="ECO:0000256" key="1">
    <source>
        <dbReference type="ARBA" id="ARBA00004370"/>
    </source>
</evidence>
<feature type="transmembrane region" description="Helical" evidence="6">
    <location>
        <begin position="277"/>
        <end position="297"/>
    </location>
</feature>
<dbReference type="GO" id="GO:0005789">
    <property type="term" value="C:endoplasmic reticulum membrane"/>
    <property type="evidence" value="ECO:0007669"/>
    <property type="project" value="TreeGrafter"/>
</dbReference>
<feature type="transmembrane region" description="Helical" evidence="6">
    <location>
        <begin position="179"/>
        <end position="198"/>
    </location>
</feature>
<dbReference type="OrthoDB" id="196717at2759"/>
<evidence type="ECO:0000256" key="2">
    <source>
        <dbReference type="ARBA" id="ARBA00010441"/>
    </source>
</evidence>
<dbReference type="GO" id="GO:0006646">
    <property type="term" value="P:phosphatidylethanolamine biosynthetic process"/>
    <property type="evidence" value="ECO:0007669"/>
    <property type="project" value="TreeGrafter"/>
</dbReference>
<dbReference type="Pfam" id="PF01066">
    <property type="entry name" value="CDP-OH_P_transf"/>
    <property type="match status" value="1"/>
</dbReference>
<dbReference type="PANTHER" id="PTHR10414:SF37">
    <property type="entry name" value="BB IN A BOXCAR, ISOFORM C"/>
    <property type="match status" value="1"/>
</dbReference>
<keyword evidence="3 5" id="KW-0808">Transferase</keyword>
<comment type="subcellular location">
    <subcellularLocation>
        <location evidence="1">Membrane</location>
    </subcellularLocation>
</comment>